<protein>
    <submittedName>
        <fullName evidence="1">Uncharacterized protein</fullName>
    </submittedName>
</protein>
<gene>
    <name evidence="1" type="ORF">EG327_005680</name>
</gene>
<proteinExistence type="predicted"/>
<evidence type="ECO:0000313" key="1">
    <source>
        <dbReference type="EMBL" id="KAE9982939.1"/>
    </source>
</evidence>
<accession>A0A8H3V9M4</accession>
<organism evidence="1 2">
    <name type="scientific">Venturia inaequalis</name>
    <name type="common">Apple scab fungus</name>
    <dbReference type="NCBI Taxonomy" id="5025"/>
    <lineage>
        <taxon>Eukaryota</taxon>
        <taxon>Fungi</taxon>
        <taxon>Dikarya</taxon>
        <taxon>Ascomycota</taxon>
        <taxon>Pezizomycotina</taxon>
        <taxon>Dothideomycetes</taxon>
        <taxon>Pleosporomycetidae</taxon>
        <taxon>Venturiales</taxon>
        <taxon>Venturiaceae</taxon>
        <taxon>Venturia</taxon>
    </lineage>
</organism>
<dbReference type="AlphaFoldDB" id="A0A8H3V9M4"/>
<sequence>MTTPNDQHKTELVPQLYALIQNPGLSATPEQYCLFNLTARFYQRIQEAIEDEHFKQWMAVRNTTTESGAQYFRVLFWNDIMLNSKETILVATQKFKDMMDEIGIEAMRKLMENPDGLALERLFGMLSVKDEGIVGEENMKEKVL</sequence>
<dbReference type="EMBL" id="WNWR01000329">
    <property type="protein sequence ID" value="KAE9982939.1"/>
    <property type="molecule type" value="Genomic_DNA"/>
</dbReference>
<evidence type="ECO:0000313" key="2">
    <source>
        <dbReference type="Proteomes" id="UP000490939"/>
    </source>
</evidence>
<keyword evidence="2" id="KW-1185">Reference proteome</keyword>
<reference evidence="1 2" key="1">
    <citation type="submission" date="2019-07" db="EMBL/GenBank/DDBJ databases">
        <title>Venturia inaequalis Genome Resource.</title>
        <authorList>
            <person name="Lichtner F.J."/>
        </authorList>
    </citation>
    <scope>NUCLEOTIDE SEQUENCE [LARGE SCALE GENOMIC DNA]</scope>
    <source>
        <strain evidence="1 2">DMI_063113</strain>
    </source>
</reference>
<name>A0A8H3V9M4_VENIN</name>
<comment type="caution">
    <text evidence="1">The sequence shown here is derived from an EMBL/GenBank/DDBJ whole genome shotgun (WGS) entry which is preliminary data.</text>
</comment>
<dbReference type="Proteomes" id="UP000490939">
    <property type="component" value="Unassembled WGS sequence"/>
</dbReference>